<name>A0ABD2CBH9_VESMC</name>
<dbReference type="AlphaFoldDB" id="A0ABD2CBH9"/>
<dbReference type="Proteomes" id="UP001607303">
    <property type="component" value="Unassembled WGS sequence"/>
</dbReference>
<gene>
    <name evidence="2" type="ORF">V1477_010047</name>
</gene>
<accession>A0ABD2CBH9</accession>
<organism evidence="2 3">
    <name type="scientific">Vespula maculifrons</name>
    <name type="common">Eastern yellow jacket</name>
    <name type="synonym">Wasp</name>
    <dbReference type="NCBI Taxonomy" id="7453"/>
    <lineage>
        <taxon>Eukaryota</taxon>
        <taxon>Metazoa</taxon>
        <taxon>Ecdysozoa</taxon>
        <taxon>Arthropoda</taxon>
        <taxon>Hexapoda</taxon>
        <taxon>Insecta</taxon>
        <taxon>Pterygota</taxon>
        <taxon>Neoptera</taxon>
        <taxon>Endopterygota</taxon>
        <taxon>Hymenoptera</taxon>
        <taxon>Apocrita</taxon>
        <taxon>Aculeata</taxon>
        <taxon>Vespoidea</taxon>
        <taxon>Vespidae</taxon>
        <taxon>Vespinae</taxon>
        <taxon>Vespula</taxon>
    </lineage>
</organism>
<evidence type="ECO:0000313" key="3">
    <source>
        <dbReference type="Proteomes" id="UP001607303"/>
    </source>
</evidence>
<feature type="compositionally biased region" description="Basic and acidic residues" evidence="1">
    <location>
        <begin position="84"/>
        <end position="96"/>
    </location>
</feature>
<feature type="region of interest" description="Disordered" evidence="1">
    <location>
        <begin position="84"/>
        <end position="115"/>
    </location>
</feature>
<evidence type="ECO:0000256" key="1">
    <source>
        <dbReference type="SAM" id="MobiDB-lite"/>
    </source>
</evidence>
<reference evidence="2 3" key="1">
    <citation type="journal article" date="2024" name="Ann. Entomol. Soc. Am.">
        <title>Genomic analyses of the southern and eastern yellowjacket wasps (Hymenoptera: Vespidae) reveal evolutionary signatures of social life.</title>
        <authorList>
            <person name="Catto M.A."/>
            <person name="Caine P.B."/>
            <person name="Orr S.E."/>
            <person name="Hunt B.G."/>
            <person name="Goodisman M.A.D."/>
        </authorList>
    </citation>
    <scope>NUCLEOTIDE SEQUENCE [LARGE SCALE GENOMIC DNA]</scope>
    <source>
        <strain evidence="2">232</strain>
        <tissue evidence="2">Head and thorax</tissue>
    </source>
</reference>
<protein>
    <submittedName>
        <fullName evidence="2">Uncharacterized protein</fullName>
    </submittedName>
</protein>
<feature type="compositionally biased region" description="Acidic residues" evidence="1">
    <location>
        <begin position="1"/>
        <end position="22"/>
    </location>
</feature>
<sequence>CDDNDDDDDDDDDGDDDDDDCDDTIRGRNCILDSSRASTLSLYELRKGDFRGGAKRVKNGIRTKNASVEVVRWIASKGEENCEWKREGRKEGKETGRSNYKSYRHNGDDDDEDSTVEFPISEQKLRKKGGTHGFIHARHINMNSCSVALEAYRYSAHVACSSQATGTNYLRYESTKNLLWVDKQQGERSPSLLHQQPYQDLRIAPLDGYKHLICIETRLTLAIKRSTPRNSGQFSITKMANLESFHSVFPIKSNAYSTKAPLPPRKLQLQLASFVCK</sequence>
<feature type="non-terminal residue" evidence="2">
    <location>
        <position position="1"/>
    </location>
</feature>
<dbReference type="EMBL" id="JAYRBN010000058">
    <property type="protein sequence ID" value="KAL2742418.1"/>
    <property type="molecule type" value="Genomic_DNA"/>
</dbReference>
<keyword evidence="3" id="KW-1185">Reference proteome</keyword>
<evidence type="ECO:0000313" key="2">
    <source>
        <dbReference type="EMBL" id="KAL2742418.1"/>
    </source>
</evidence>
<proteinExistence type="predicted"/>
<comment type="caution">
    <text evidence="2">The sequence shown here is derived from an EMBL/GenBank/DDBJ whole genome shotgun (WGS) entry which is preliminary data.</text>
</comment>
<feature type="region of interest" description="Disordered" evidence="1">
    <location>
        <begin position="1"/>
        <end position="27"/>
    </location>
</feature>